<dbReference type="InterPro" id="IPR001789">
    <property type="entry name" value="Sig_transdc_resp-reg_receiver"/>
</dbReference>
<dbReference type="EMBL" id="AVCK01000016">
    <property type="protein sequence ID" value="KFN46446.1"/>
    <property type="molecule type" value="Genomic_DNA"/>
</dbReference>
<evidence type="ECO:0000313" key="5">
    <source>
        <dbReference type="Proteomes" id="UP000029393"/>
    </source>
</evidence>
<dbReference type="Pfam" id="PF00072">
    <property type="entry name" value="Response_reg"/>
    <property type="match status" value="1"/>
</dbReference>
<dbReference type="AlphaFoldDB" id="A0A091B441"/>
<organism evidence="4 5">
    <name type="scientific">Arenimonas metalli CF5-1</name>
    <dbReference type="NCBI Taxonomy" id="1384056"/>
    <lineage>
        <taxon>Bacteria</taxon>
        <taxon>Pseudomonadati</taxon>
        <taxon>Pseudomonadota</taxon>
        <taxon>Gammaproteobacteria</taxon>
        <taxon>Lysobacterales</taxon>
        <taxon>Lysobacteraceae</taxon>
        <taxon>Arenimonas</taxon>
    </lineage>
</organism>
<name>A0A091B441_9GAMM</name>
<dbReference type="PANTHER" id="PTHR44591:SF3">
    <property type="entry name" value="RESPONSE REGULATORY DOMAIN-CONTAINING PROTEIN"/>
    <property type="match status" value="1"/>
</dbReference>
<feature type="domain" description="Response regulatory" evidence="3">
    <location>
        <begin position="13"/>
        <end position="131"/>
    </location>
</feature>
<evidence type="ECO:0000256" key="1">
    <source>
        <dbReference type="ARBA" id="ARBA00022553"/>
    </source>
</evidence>
<protein>
    <recommendedName>
        <fullName evidence="3">Response regulatory domain-containing protein</fullName>
    </recommendedName>
</protein>
<dbReference type="GO" id="GO:0000160">
    <property type="term" value="P:phosphorelay signal transduction system"/>
    <property type="evidence" value="ECO:0007669"/>
    <property type="project" value="InterPro"/>
</dbReference>
<evidence type="ECO:0000259" key="3">
    <source>
        <dbReference type="PROSITE" id="PS50110"/>
    </source>
</evidence>
<dbReference type="SUPFAM" id="SSF52172">
    <property type="entry name" value="CheY-like"/>
    <property type="match status" value="1"/>
</dbReference>
<dbReference type="SMART" id="SM00448">
    <property type="entry name" value="REC"/>
    <property type="match status" value="1"/>
</dbReference>
<dbReference type="PANTHER" id="PTHR44591">
    <property type="entry name" value="STRESS RESPONSE REGULATOR PROTEIN 1"/>
    <property type="match status" value="1"/>
</dbReference>
<feature type="modified residue" description="4-aspartylphosphate" evidence="2">
    <location>
        <position position="63"/>
    </location>
</feature>
<dbReference type="PATRIC" id="fig|1384056.3.peg.1314"/>
<evidence type="ECO:0000256" key="2">
    <source>
        <dbReference type="PROSITE-ProRule" id="PRU00169"/>
    </source>
</evidence>
<dbReference type="PROSITE" id="PS50110">
    <property type="entry name" value="RESPONSE_REGULATORY"/>
    <property type="match status" value="1"/>
</dbReference>
<dbReference type="Gene3D" id="3.40.50.2300">
    <property type="match status" value="1"/>
</dbReference>
<accession>A0A091B441</accession>
<proteinExistence type="predicted"/>
<dbReference type="eggNOG" id="COG3706">
    <property type="taxonomic scope" value="Bacteria"/>
</dbReference>
<dbReference type="InterPro" id="IPR050595">
    <property type="entry name" value="Bact_response_regulator"/>
</dbReference>
<comment type="caution">
    <text evidence="4">The sequence shown here is derived from an EMBL/GenBank/DDBJ whole genome shotgun (WGS) entry which is preliminary data.</text>
</comment>
<dbReference type="STRING" id="1384056.N787_10475"/>
<gene>
    <name evidence="4" type="ORF">N787_10475</name>
</gene>
<keyword evidence="5" id="KW-1185">Reference proteome</keyword>
<dbReference type="InterPro" id="IPR011006">
    <property type="entry name" value="CheY-like_superfamily"/>
</dbReference>
<reference evidence="4 5" key="1">
    <citation type="submission" date="2013-09" db="EMBL/GenBank/DDBJ databases">
        <title>Genome sequencing of Arenimonas metalli.</title>
        <authorList>
            <person name="Chen F."/>
            <person name="Wang G."/>
        </authorList>
    </citation>
    <scope>NUCLEOTIDE SEQUENCE [LARGE SCALE GENOMIC DNA]</scope>
    <source>
        <strain evidence="4 5">CF5-1</strain>
    </source>
</reference>
<sequence length="162" mass="17904">MLAIDEQALLSARILVVDDGAANVALLEELLGREGFTQVLGTTQPERCLELVQAFQPDLLLLDLWMPGVDGFELLAQLSAPAPGQLPVPVIVLTADATRRTRHRALGLGARDFLTKPFDPLEVLLRVWNHLEVSLLLRRLRDLGQETELPRRPKSNEPGSFA</sequence>
<keyword evidence="1 2" id="KW-0597">Phosphoprotein</keyword>
<evidence type="ECO:0000313" key="4">
    <source>
        <dbReference type="EMBL" id="KFN46446.1"/>
    </source>
</evidence>
<dbReference type="Proteomes" id="UP000029393">
    <property type="component" value="Unassembled WGS sequence"/>
</dbReference>